<reference evidence="2 3" key="1">
    <citation type="submission" date="2020-08" db="EMBL/GenBank/DDBJ databases">
        <title>Sphingobacterium sp. DN04309 isolated from aquaculture water.</title>
        <authorList>
            <person name="Zhang M."/>
        </authorList>
    </citation>
    <scope>NUCLEOTIDE SEQUENCE [LARGE SCALE GENOMIC DNA]</scope>
    <source>
        <strain evidence="2 3">DN04309</strain>
    </source>
</reference>
<organism evidence="2 3">
    <name type="scientific">Sphingobacterium litopenaei</name>
    <dbReference type="NCBI Taxonomy" id="2763500"/>
    <lineage>
        <taxon>Bacteria</taxon>
        <taxon>Pseudomonadati</taxon>
        <taxon>Bacteroidota</taxon>
        <taxon>Sphingobacteriia</taxon>
        <taxon>Sphingobacteriales</taxon>
        <taxon>Sphingobacteriaceae</taxon>
        <taxon>Sphingobacterium</taxon>
    </lineage>
</organism>
<name>A0ABR7YDP8_9SPHI</name>
<evidence type="ECO:0000256" key="1">
    <source>
        <dbReference type="SAM" id="SignalP"/>
    </source>
</evidence>
<evidence type="ECO:0000313" key="3">
    <source>
        <dbReference type="Proteomes" id="UP000651271"/>
    </source>
</evidence>
<protein>
    <submittedName>
        <fullName evidence="2">DUF4397 domain-containing protein</fullName>
    </submittedName>
</protein>
<accession>A0ABR7YDP8</accession>
<dbReference type="RefSeq" id="WP_190301966.1">
    <property type="nucleotide sequence ID" value="NZ_JACOIJ010000011.1"/>
</dbReference>
<gene>
    <name evidence="2" type="ORF">H8B04_07630</name>
</gene>
<keyword evidence="3" id="KW-1185">Reference proteome</keyword>
<keyword evidence="1" id="KW-0732">Signal</keyword>
<evidence type="ECO:0000313" key="2">
    <source>
        <dbReference type="EMBL" id="MBD1429437.1"/>
    </source>
</evidence>
<comment type="caution">
    <text evidence="2">The sequence shown here is derived from an EMBL/GenBank/DDBJ whole genome shotgun (WGS) entry which is preliminary data.</text>
</comment>
<feature type="chain" id="PRO_5047091699" evidence="1">
    <location>
        <begin position="21"/>
        <end position="231"/>
    </location>
</feature>
<dbReference type="PROSITE" id="PS51257">
    <property type="entry name" value="PROKAR_LIPOPROTEIN"/>
    <property type="match status" value="1"/>
</dbReference>
<sequence>MNTHIFKLFFLAIASSFVMTSCLKDDLNSPNIPQAGFTMINVHTGYNSIIHKADNNFIQTMNNPLPFKGINFVYLYPGNRKIQTIDPTNKILIDSTYAIKDSLLYTSIVFSKAENKVGQHVVSDTLLNNLSTNSGIRFVNLAYDKINVDLYIGENEVFANRTYDGNTLSNNSFKFVSQSSGQKKLIAKNSAGDTLAEKDINLSTGMYYTLILIKHNTENTYELIAHQQYRN</sequence>
<dbReference type="Proteomes" id="UP000651271">
    <property type="component" value="Unassembled WGS sequence"/>
</dbReference>
<feature type="signal peptide" evidence="1">
    <location>
        <begin position="1"/>
        <end position="20"/>
    </location>
</feature>
<dbReference type="EMBL" id="JACOIJ010000011">
    <property type="protein sequence ID" value="MBD1429437.1"/>
    <property type="molecule type" value="Genomic_DNA"/>
</dbReference>
<proteinExistence type="predicted"/>